<keyword evidence="1" id="KW-0812">Transmembrane</keyword>
<evidence type="ECO:0000313" key="2">
    <source>
        <dbReference type="EMBL" id="TDO23278.1"/>
    </source>
</evidence>
<feature type="transmembrane region" description="Helical" evidence="1">
    <location>
        <begin position="27"/>
        <end position="52"/>
    </location>
</feature>
<dbReference type="Proteomes" id="UP000295499">
    <property type="component" value="Unassembled WGS sequence"/>
</dbReference>
<reference evidence="2 3" key="1">
    <citation type="submission" date="2019-03" db="EMBL/GenBank/DDBJ databases">
        <title>Genomic Encyclopedia of Archaeal and Bacterial Type Strains, Phase II (KMG-II): from individual species to whole genera.</title>
        <authorList>
            <person name="Goeker M."/>
        </authorList>
    </citation>
    <scope>NUCLEOTIDE SEQUENCE [LARGE SCALE GENOMIC DNA]</scope>
    <source>
        <strain evidence="2 3">DSM 19034</strain>
    </source>
</reference>
<keyword evidence="1" id="KW-0472">Membrane</keyword>
<dbReference type="AlphaFoldDB" id="A0A4V3C3T0"/>
<evidence type="ECO:0000256" key="1">
    <source>
        <dbReference type="SAM" id="Phobius"/>
    </source>
</evidence>
<organism evidence="2 3">
    <name type="scientific">Pedobacter duraquae</name>
    <dbReference type="NCBI Taxonomy" id="425511"/>
    <lineage>
        <taxon>Bacteria</taxon>
        <taxon>Pseudomonadati</taxon>
        <taxon>Bacteroidota</taxon>
        <taxon>Sphingobacteriia</taxon>
        <taxon>Sphingobacteriales</taxon>
        <taxon>Sphingobacteriaceae</taxon>
        <taxon>Pedobacter</taxon>
    </lineage>
</organism>
<proteinExistence type="predicted"/>
<protein>
    <submittedName>
        <fullName evidence="2">Uncharacterized protein</fullName>
    </submittedName>
</protein>
<gene>
    <name evidence="2" type="ORF">CLV32_2267</name>
</gene>
<evidence type="ECO:0000313" key="3">
    <source>
        <dbReference type="Proteomes" id="UP000295499"/>
    </source>
</evidence>
<dbReference type="EMBL" id="SNWM01000002">
    <property type="protein sequence ID" value="TDO23278.1"/>
    <property type="molecule type" value="Genomic_DNA"/>
</dbReference>
<comment type="caution">
    <text evidence="2">The sequence shown here is derived from an EMBL/GenBank/DDBJ whole genome shotgun (WGS) entry which is preliminary data.</text>
</comment>
<accession>A0A4V3C3T0</accession>
<keyword evidence="1" id="KW-1133">Transmembrane helix</keyword>
<name>A0A4V3C3T0_9SPHI</name>
<keyword evidence="3" id="KW-1185">Reference proteome</keyword>
<sequence>MSCIFIDKYFKDSEFNPLFVFKSIEMATVQACQLLAMLVFIPGLPVLIYTVANACRYGFLESYTSQSGTEFHLPDPQYVSCLWFNVLDYP</sequence>